<feature type="compositionally biased region" description="Basic and acidic residues" evidence="1">
    <location>
        <begin position="479"/>
        <end position="496"/>
    </location>
</feature>
<dbReference type="EMBL" id="LT554468">
    <property type="protein sequence ID" value="SAM05335.1"/>
    <property type="molecule type" value="Genomic_DNA"/>
</dbReference>
<protein>
    <submittedName>
        <fullName evidence="2">Uncharacterized protein</fullName>
    </submittedName>
</protein>
<evidence type="ECO:0000313" key="2">
    <source>
        <dbReference type="EMBL" id="SAM05335.1"/>
    </source>
</evidence>
<keyword evidence="3" id="KW-1185">Reference proteome</keyword>
<proteinExistence type="predicted"/>
<feature type="region of interest" description="Disordered" evidence="1">
    <location>
        <begin position="362"/>
        <end position="403"/>
    </location>
</feature>
<feature type="region of interest" description="Disordered" evidence="1">
    <location>
        <begin position="582"/>
        <end position="691"/>
    </location>
</feature>
<gene>
    <name evidence="2" type="primary">ABSGL_11210.1 scaffold 12295</name>
</gene>
<dbReference type="AlphaFoldDB" id="A0A163K3S6"/>
<feature type="compositionally biased region" description="Polar residues" evidence="1">
    <location>
        <begin position="628"/>
        <end position="644"/>
    </location>
</feature>
<evidence type="ECO:0000256" key="1">
    <source>
        <dbReference type="SAM" id="MobiDB-lite"/>
    </source>
</evidence>
<feature type="compositionally biased region" description="Low complexity" evidence="1">
    <location>
        <begin position="196"/>
        <end position="218"/>
    </location>
</feature>
<feature type="compositionally biased region" description="Polar residues" evidence="1">
    <location>
        <begin position="582"/>
        <end position="605"/>
    </location>
</feature>
<dbReference type="Proteomes" id="UP000078561">
    <property type="component" value="Unassembled WGS sequence"/>
</dbReference>
<feature type="compositionally biased region" description="Low complexity" evidence="1">
    <location>
        <begin position="251"/>
        <end position="295"/>
    </location>
</feature>
<feature type="compositionally biased region" description="Low complexity" evidence="1">
    <location>
        <begin position="389"/>
        <end position="401"/>
    </location>
</feature>
<sequence length="691" mass="75326">MWAIVVVALVIGLLVLALSYFLLRRYLAKRRTVNTIDQIEKHPNTTTMATSNLSTSTTTMDTIDKRATQVYKPAMIDQEKMATLPLPPPSTSLFSDKMELNSEDAMQLFERYMQTERTKGGLSTIDLDIPQQLVNTVQQKMGTIKSTLQQSLRRQKSKSRAAPLNHMFDSPTTTAATKNPPCPDAPRKSLSELSRHTSSSITPSTPTTTATLDVVTPDVPSPALVKTSTTSPHGYLDRKQSSSSIMDRHNTNITTTATTNTTTASALSPPLPSSQSIKSSTSGSASSEPSTSSAIPCPPATFTTNTSHDDADDFYSKTGTISDTAAIHAARRVIRSASRKSKTRSTLINEDAVLKMFNQPTDFSDLDGDSPSQHNRDRRRASTAVSGYTTVSGRSSTTAGGALAGGGTSTRYLTNDILVRRASTLGRSYQVSQQAKPSTGRLEGLFDNAPPTPSIKATTTTVNPANEKVEVTQMFELTRQQESRTLPIKDDQKESNKYAVPDDTLLHPSQQSRYLPSTTSDTTSMPSSSSNNKKRITPSSNDSAGGKGVMQDRMDNFEGLSAHTDSTGHSRKSSNSVATMVRISQQQHSQTWSGRTQSKRASIPQNHHHQQGSDSNLMSPTIAEDDTPSTSSPQQPKTFYTMRSTRPKQRTGLPSWYNPDDAQFLPQDKTPAQRERDQYLKTLHGNPPKPS</sequence>
<evidence type="ECO:0000313" key="3">
    <source>
        <dbReference type="Proteomes" id="UP000078561"/>
    </source>
</evidence>
<accession>A0A163K3S6</accession>
<reference evidence="2" key="1">
    <citation type="submission" date="2016-04" db="EMBL/GenBank/DDBJ databases">
        <authorList>
            <person name="Evans L.H."/>
            <person name="Alamgir A."/>
            <person name="Owens N."/>
            <person name="Weber N.D."/>
            <person name="Virtaneva K."/>
            <person name="Barbian K."/>
            <person name="Babar A."/>
            <person name="Rosenke K."/>
        </authorList>
    </citation>
    <scope>NUCLEOTIDE SEQUENCE [LARGE SCALE GENOMIC DNA]</scope>
    <source>
        <strain evidence="2">CBS 101.48</strain>
    </source>
</reference>
<feature type="region of interest" description="Disordered" evidence="1">
    <location>
        <begin position="429"/>
        <end position="460"/>
    </location>
</feature>
<feature type="region of interest" description="Disordered" evidence="1">
    <location>
        <begin position="148"/>
        <end position="309"/>
    </location>
</feature>
<feature type="compositionally biased region" description="Basic and acidic residues" evidence="1">
    <location>
        <begin position="235"/>
        <end position="250"/>
    </location>
</feature>
<feature type="compositionally biased region" description="Polar residues" evidence="1">
    <location>
        <begin position="507"/>
        <end position="516"/>
    </location>
</feature>
<name>A0A163K3S6_ABSGL</name>
<dbReference type="OrthoDB" id="2290040at2759"/>
<organism evidence="2">
    <name type="scientific">Absidia glauca</name>
    <name type="common">Pin mould</name>
    <dbReference type="NCBI Taxonomy" id="4829"/>
    <lineage>
        <taxon>Eukaryota</taxon>
        <taxon>Fungi</taxon>
        <taxon>Fungi incertae sedis</taxon>
        <taxon>Mucoromycota</taxon>
        <taxon>Mucoromycotina</taxon>
        <taxon>Mucoromycetes</taxon>
        <taxon>Mucorales</taxon>
        <taxon>Cunninghamellaceae</taxon>
        <taxon>Absidia</taxon>
    </lineage>
</organism>
<dbReference type="STRING" id="4829.A0A163K3S6"/>
<dbReference type="InParanoid" id="A0A163K3S6"/>
<feature type="compositionally biased region" description="Basic and acidic residues" evidence="1">
    <location>
        <begin position="185"/>
        <end position="195"/>
    </location>
</feature>
<dbReference type="OMA" id="LPISCHE"/>
<feature type="region of interest" description="Disordered" evidence="1">
    <location>
        <begin position="478"/>
        <end position="551"/>
    </location>
</feature>
<feature type="compositionally biased region" description="Low complexity" evidence="1">
    <location>
        <begin position="517"/>
        <end position="530"/>
    </location>
</feature>